<organism evidence="2 3">
    <name type="scientific">Chengkuizengella marina</name>
    <dbReference type="NCBI Taxonomy" id="2507566"/>
    <lineage>
        <taxon>Bacteria</taxon>
        <taxon>Bacillati</taxon>
        <taxon>Bacillota</taxon>
        <taxon>Bacilli</taxon>
        <taxon>Bacillales</taxon>
        <taxon>Paenibacillaceae</taxon>
        <taxon>Chengkuizengella</taxon>
    </lineage>
</organism>
<evidence type="ECO:0000313" key="3">
    <source>
        <dbReference type="Proteomes" id="UP000448943"/>
    </source>
</evidence>
<dbReference type="RefSeq" id="WP_160646646.1">
    <property type="nucleotide sequence ID" value="NZ_SIJB01000028.1"/>
</dbReference>
<gene>
    <name evidence="2" type="ORF">ERL59_12795</name>
</gene>
<dbReference type="EMBL" id="SIJB01000028">
    <property type="protein sequence ID" value="NBI29836.1"/>
    <property type="molecule type" value="Genomic_DNA"/>
</dbReference>
<comment type="caution">
    <text evidence="2">The sequence shown here is derived from an EMBL/GenBank/DDBJ whole genome shotgun (WGS) entry which is preliminary data.</text>
</comment>
<evidence type="ECO:0000259" key="1">
    <source>
        <dbReference type="PROSITE" id="PS50106"/>
    </source>
</evidence>
<dbReference type="OrthoDB" id="2538979at2"/>
<evidence type="ECO:0000313" key="2">
    <source>
        <dbReference type="EMBL" id="NBI29836.1"/>
    </source>
</evidence>
<sequence length="286" mass="32732">MINSELNKTINIIHIESSIEKVWRGIALPDGSNAYLSDKAQTTGDPQNPQPGDVFHFIYGDIENESKCVESEFPTRFRLLDQYQSMLPDGTLVPYNLDTTFKLKQMDEMVELTVEVTGYGEEPHDLWIRECMETGWRRSLINLKCVLELGLDLRNELFGYPRIGVNNTGVSDYYSATYNLELGKGNYILECFPGGPAYEAGIRKGDVVTTISDQPVNNYCEFVMELSKSYSTKKEIHIEYLRNGQMHTAILNPTYDDRFTGLIDPNTNSEDLIEIRKQRKETRLNK</sequence>
<dbReference type="Pfam" id="PF13180">
    <property type="entry name" value="PDZ_2"/>
    <property type="match status" value="1"/>
</dbReference>
<reference evidence="2 3" key="1">
    <citation type="submission" date="2019-01" db="EMBL/GenBank/DDBJ databases">
        <title>Chengkuizengella sp. nov., isolated from deep-sea sediment of East Pacific Ocean.</title>
        <authorList>
            <person name="Yang J."/>
            <person name="Lai Q."/>
            <person name="Shao Z."/>
        </authorList>
    </citation>
    <scope>NUCLEOTIDE SEQUENCE [LARGE SCALE GENOMIC DNA]</scope>
    <source>
        <strain evidence="2 3">YPA3-1-1</strain>
    </source>
</reference>
<proteinExistence type="predicted"/>
<dbReference type="InterPro" id="IPR023393">
    <property type="entry name" value="START-like_dom_sf"/>
</dbReference>
<name>A0A6N9Q4S4_9BACL</name>
<dbReference type="PROSITE" id="PS50106">
    <property type="entry name" value="PDZ"/>
    <property type="match status" value="1"/>
</dbReference>
<dbReference type="SUPFAM" id="SSF55961">
    <property type="entry name" value="Bet v1-like"/>
    <property type="match status" value="1"/>
</dbReference>
<dbReference type="SMART" id="SM00228">
    <property type="entry name" value="PDZ"/>
    <property type="match status" value="1"/>
</dbReference>
<dbReference type="CDD" id="cd07814">
    <property type="entry name" value="SRPBCC_CalC_Aha1-like"/>
    <property type="match status" value="1"/>
</dbReference>
<dbReference type="InterPro" id="IPR036034">
    <property type="entry name" value="PDZ_sf"/>
</dbReference>
<keyword evidence="3" id="KW-1185">Reference proteome</keyword>
<accession>A0A6N9Q4S4</accession>
<dbReference type="Gene3D" id="2.30.42.10">
    <property type="match status" value="1"/>
</dbReference>
<dbReference type="AlphaFoldDB" id="A0A6N9Q4S4"/>
<protein>
    <submittedName>
        <fullName evidence="2">PDZ domain-containing protein</fullName>
    </submittedName>
</protein>
<dbReference type="SUPFAM" id="SSF50156">
    <property type="entry name" value="PDZ domain-like"/>
    <property type="match status" value="1"/>
</dbReference>
<dbReference type="InterPro" id="IPR001478">
    <property type="entry name" value="PDZ"/>
</dbReference>
<dbReference type="Proteomes" id="UP000448943">
    <property type="component" value="Unassembled WGS sequence"/>
</dbReference>
<feature type="domain" description="PDZ" evidence="1">
    <location>
        <begin position="150"/>
        <end position="218"/>
    </location>
</feature>
<dbReference type="Gene3D" id="3.30.530.20">
    <property type="match status" value="1"/>
</dbReference>